<dbReference type="EMBL" id="UASN01000020">
    <property type="protein sequence ID" value="SPX55835.1"/>
    <property type="molecule type" value="Genomic_DNA"/>
</dbReference>
<evidence type="ECO:0000313" key="1">
    <source>
        <dbReference type="EMBL" id="SPX55835.1"/>
    </source>
</evidence>
<protein>
    <submittedName>
        <fullName evidence="1">Uncharacterized protein</fullName>
    </submittedName>
</protein>
<name>A0A2X1QHQ8_KLEPN</name>
<dbReference type="AlphaFoldDB" id="A0A2X1QHQ8"/>
<gene>
    <name evidence="2" type="ORF">NCTC5051_02535</name>
    <name evidence="1" type="ORF">NCTC9601_03017</name>
</gene>
<evidence type="ECO:0000313" key="3">
    <source>
        <dbReference type="Proteomes" id="UP000251123"/>
    </source>
</evidence>
<organism evidence="1 3">
    <name type="scientific">Klebsiella pneumoniae</name>
    <dbReference type="NCBI Taxonomy" id="573"/>
    <lineage>
        <taxon>Bacteria</taxon>
        <taxon>Pseudomonadati</taxon>
        <taxon>Pseudomonadota</taxon>
        <taxon>Gammaproteobacteria</taxon>
        <taxon>Enterobacterales</taxon>
        <taxon>Enterobacteriaceae</taxon>
        <taxon>Klebsiella/Raoultella group</taxon>
        <taxon>Klebsiella</taxon>
        <taxon>Klebsiella pneumoniae complex</taxon>
    </lineage>
</organism>
<evidence type="ECO:0000313" key="4">
    <source>
        <dbReference type="Proteomes" id="UP000254141"/>
    </source>
</evidence>
<evidence type="ECO:0000313" key="2">
    <source>
        <dbReference type="EMBL" id="STU50944.1"/>
    </source>
</evidence>
<sequence>MLPGGNAQVARRAFSGVAQCSQGLLDLFQMRTEALNQSLARFGRHHAAGGAGQQPDIEPRFEMAHGMAERRLRHAKLGRRAGKAAFTRHHHKGEQIVYVLF</sequence>
<reference evidence="3 4" key="1">
    <citation type="submission" date="2018-06" db="EMBL/GenBank/DDBJ databases">
        <authorList>
            <consortium name="Pathogen Informatics"/>
            <person name="Doyle S."/>
        </authorList>
    </citation>
    <scope>NUCLEOTIDE SEQUENCE [LARGE SCALE GENOMIC DNA]</scope>
    <source>
        <strain evidence="2 4">NCTC5051</strain>
        <strain evidence="1 3">NCTC9601</strain>
    </source>
</reference>
<dbReference type="Proteomes" id="UP000251123">
    <property type="component" value="Unassembled WGS sequence"/>
</dbReference>
<proteinExistence type="predicted"/>
<dbReference type="Proteomes" id="UP000254141">
    <property type="component" value="Unassembled WGS sequence"/>
</dbReference>
<dbReference type="EMBL" id="UGLU01000001">
    <property type="protein sequence ID" value="STU50944.1"/>
    <property type="molecule type" value="Genomic_DNA"/>
</dbReference>
<accession>A0A2X1QHQ8</accession>